<evidence type="ECO:0000313" key="2">
    <source>
        <dbReference type="EMBL" id="WOK04753.1"/>
    </source>
</evidence>
<dbReference type="PANTHER" id="PTHR34107">
    <property type="entry name" value="SLL0198 PROTEIN-RELATED"/>
    <property type="match status" value="1"/>
</dbReference>
<name>A0ABZ0IIA1_9BACT</name>
<dbReference type="GO" id="GO:0004519">
    <property type="term" value="F:endonuclease activity"/>
    <property type="evidence" value="ECO:0007669"/>
    <property type="project" value="UniProtKB-KW"/>
</dbReference>
<gene>
    <name evidence="2" type="ORF">RT717_16855</name>
</gene>
<keyword evidence="2" id="KW-0540">Nuclease</keyword>
<organism evidence="2 3">
    <name type="scientific">Imperialibacter roseus</name>
    <dbReference type="NCBI Taxonomy" id="1324217"/>
    <lineage>
        <taxon>Bacteria</taxon>
        <taxon>Pseudomonadati</taxon>
        <taxon>Bacteroidota</taxon>
        <taxon>Cytophagia</taxon>
        <taxon>Cytophagales</taxon>
        <taxon>Flammeovirgaceae</taxon>
        <taxon>Imperialibacter</taxon>
    </lineage>
</organism>
<protein>
    <submittedName>
        <fullName evidence="2">Uma2 family endonuclease</fullName>
    </submittedName>
</protein>
<dbReference type="Pfam" id="PF05685">
    <property type="entry name" value="Uma2"/>
    <property type="match status" value="1"/>
</dbReference>
<keyword evidence="3" id="KW-1185">Reference proteome</keyword>
<sequence length="190" mass="21473">MRNTIMEGLVINRTKEWTASDYQLLGESAAPCQLIDGELFMSPAPTPEHQRVVRRLFKILDSFAAGTGEVFFSPIDLYVDDRNVFQPDLIYIAESNANAVTKKGVEKAPDLIVEIISPSNSYVDRYTKKKAYLKMGVKEYWIVDPANQTLEVFSEDLDVVDKPSFFLSQGGIVSSRVIPQLKFNLEDIWS</sequence>
<evidence type="ECO:0000259" key="1">
    <source>
        <dbReference type="Pfam" id="PF05685"/>
    </source>
</evidence>
<dbReference type="CDD" id="cd06260">
    <property type="entry name" value="DUF820-like"/>
    <property type="match status" value="1"/>
</dbReference>
<dbReference type="Proteomes" id="UP001302349">
    <property type="component" value="Chromosome"/>
</dbReference>
<dbReference type="EMBL" id="CP136051">
    <property type="protein sequence ID" value="WOK04753.1"/>
    <property type="molecule type" value="Genomic_DNA"/>
</dbReference>
<reference evidence="2 3" key="1">
    <citation type="journal article" date="2023" name="Microbiol. Resour. Announc.">
        <title>Complete Genome Sequence of Imperialibacter roseus strain P4T.</title>
        <authorList>
            <person name="Tizabi D.R."/>
            <person name="Bachvaroff T."/>
            <person name="Hill R.T."/>
        </authorList>
    </citation>
    <scope>NUCLEOTIDE SEQUENCE [LARGE SCALE GENOMIC DNA]</scope>
    <source>
        <strain evidence="2 3">P4T</strain>
    </source>
</reference>
<dbReference type="SUPFAM" id="SSF52980">
    <property type="entry name" value="Restriction endonuclease-like"/>
    <property type="match status" value="1"/>
</dbReference>
<dbReference type="Gene3D" id="3.90.1570.10">
    <property type="entry name" value="tt1808, chain A"/>
    <property type="match status" value="1"/>
</dbReference>
<keyword evidence="2" id="KW-0255">Endonuclease</keyword>
<accession>A0ABZ0IIA1</accession>
<dbReference type="InterPro" id="IPR008538">
    <property type="entry name" value="Uma2"/>
</dbReference>
<keyword evidence="2" id="KW-0378">Hydrolase</keyword>
<dbReference type="RefSeq" id="WP_317487554.1">
    <property type="nucleotide sequence ID" value="NZ_CP136051.1"/>
</dbReference>
<dbReference type="InterPro" id="IPR012296">
    <property type="entry name" value="Nuclease_put_TT1808"/>
</dbReference>
<evidence type="ECO:0000313" key="3">
    <source>
        <dbReference type="Proteomes" id="UP001302349"/>
    </source>
</evidence>
<feature type="domain" description="Putative restriction endonuclease" evidence="1">
    <location>
        <begin position="26"/>
        <end position="185"/>
    </location>
</feature>
<dbReference type="InterPro" id="IPR011335">
    <property type="entry name" value="Restrct_endonuc-II-like"/>
</dbReference>
<dbReference type="PANTHER" id="PTHR34107:SF4">
    <property type="entry name" value="SLL1222 PROTEIN"/>
    <property type="match status" value="1"/>
</dbReference>
<proteinExistence type="predicted"/>